<dbReference type="CDD" id="cd06578">
    <property type="entry name" value="HemD"/>
    <property type="match status" value="1"/>
</dbReference>
<dbReference type="Pfam" id="PF02602">
    <property type="entry name" value="HEM4"/>
    <property type="match status" value="1"/>
</dbReference>
<dbReference type="InterPro" id="IPR003754">
    <property type="entry name" value="4pyrrol_synth_uPrphyn_synth"/>
</dbReference>
<evidence type="ECO:0000313" key="2">
    <source>
        <dbReference type="EMBL" id="GGD65290.1"/>
    </source>
</evidence>
<organism evidence="2 3">
    <name type="scientific">Croceicoccus mobilis</name>
    <dbReference type="NCBI Taxonomy" id="1703339"/>
    <lineage>
        <taxon>Bacteria</taxon>
        <taxon>Pseudomonadati</taxon>
        <taxon>Pseudomonadota</taxon>
        <taxon>Alphaproteobacteria</taxon>
        <taxon>Sphingomonadales</taxon>
        <taxon>Erythrobacteraceae</taxon>
        <taxon>Croceicoccus</taxon>
    </lineage>
</organism>
<dbReference type="GO" id="GO:0004852">
    <property type="term" value="F:uroporphyrinogen-III synthase activity"/>
    <property type="evidence" value="ECO:0007669"/>
    <property type="project" value="InterPro"/>
</dbReference>
<evidence type="ECO:0000259" key="1">
    <source>
        <dbReference type="Pfam" id="PF02602"/>
    </source>
</evidence>
<comment type="caution">
    <text evidence="2">The sequence shown here is derived from an EMBL/GenBank/DDBJ whole genome shotgun (WGS) entry which is preliminary data.</text>
</comment>
<accession>A0A916YX04</accession>
<dbReference type="GO" id="GO:0033014">
    <property type="term" value="P:tetrapyrrole biosynthetic process"/>
    <property type="evidence" value="ECO:0007669"/>
    <property type="project" value="InterPro"/>
</dbReference>
<dbReference type="InterPro" id="IPR036108">
    <property type="entry name" value="4pyrrol_syn_uPrphyn_synt_sf"/>
</dbReference>
<dbReference type="AlphaFoldDB" id="A0A916YX04"/>
<name>A0A916YX04_9SPHN</name>
<proteinExistence type="predicted"/>
<dbReference type="RefSeq" id="WP_066775428.1">
    <property type="nucleotide sequence ID" value="NZ_BMIP01000002.1"/>
</dbReference>
<keyword evidence="3" id="KW-1185">Reference proteome</keyword>
<protein>
    <recommendedName>
        <fullName evidence="1">Tetrapyrrole biosynthesis uroporphyrinogen III synthase domain-containing protein</fullName>
    </recommendedName>
</protein>
<reference evidence="2" key="1">
    <citation type="journal article" date="2014" name="Int. J. Syst. Evol. Microbiol.">
        <title>Complete genome sequence of Corynebacterium casei LMG S-19264T (=DSM 44701T), isolated from a smear-ripened cheese.</title>
        <authorList>
            <consortium name="US DOE Joint Genome Institute (JGI-PGF)"/>
            <person name="Walter F."/>
            <person name="Albersmeier A."/>
            <person name="Kalinowski J."/>
            <person name="Ruckert C."/>
        </authorList>
    </citation>
    <scope>NUCLEOTIDE SEQUENCE</scope>
    <source>
        <strain evidence="2">CGMCC 1.15360</strain>
    </source>
</reference>
<dbReference type="EMBL" id="BMIP01000002">
    <property type="protein sequence ID" value="GGD65290.1"/>
    <property type="molecule type" value="Genomic_DNA"/>
</dbReference>
<sequence>MIPVITIRPAPGDAATVERGAHQGLTVTSHPLFTVGPVPWDIPDPAAHDAVLIGSANALRHGGAGLTALTTLPALCVGETTAQAAREAGFDVIATGARGMQTLLPHAEARGLHRLLRLSGEAHVPLDVPHGVSVDTCILYAVHAAPMDEALIETLAAGALVLLHSGEAAEHFAHECDRNGIPRSQIMLACLAPRIAQRAGIGWASCRSAPAPQDAALLALAEQMCQGCDPSQQ</sequence>
<dbReference type="Gene3D" id="3.40.50.10090">
    <property type="match status" value="2"/>
</dbReference>
<feature type="domain" description="Tetrapyrrole biosynthesis uroporphyrinogen III synthase" evidence="1">
    <location>
        <begin position="17"/>
        <end position="218"/>
    </location>
</feature>
<reference evidence="2" key="2">
    <citation type="submission" date="2020-09" db="EMBL/GenBank/DDBJ databases">
        <authorList>
            <person name="Sun Q."/>
            <person name="Zhou Y."/>
        </authorList>
    </citation>
    <scope>NUCLEOTIDE SEQUENCE</scope>
    <source>
        <strain evidence="2">CGMCC 1.15360</strain>
    </source>
</reference>
<evidence type="ECO:0000313" key="3">
    <source>
        <dbReference type="Proteomes" id="UP000612349"/>
    </source>
</evidence>
<dbReference type="Proteomes" id="UP000612349">
    <property type="component" value="Unassembled WGS sequence"/>
</dbReference>
<gene>
    <name evidence="2" type="ORF">GCM10010990_13490</name>
</gene>
<dbReference type="SUPFAM" id="SSF69618">
    <property type="entry name" value="HemD-like"/>
    <property type="match status" value="1"/>
</dbReference>